<sequence>MITLTVNGKAHALDVDPATPLLYVLRNQLQLNGAKYGCGLGQCGACTVIVGDVPMFSCQVPLAAVGARAVRTVESLGTPDRPGPLQQSFIDHQAAQCGYCIAGMIMRAQALLERNPSPTRDEVIAHMEPNLCRCGTHMRIVAAIVDAATGLRADAGGTRHLSSLRPAQLVEQTPTAAVPQPSGARQ</sequence>
<evidence type="ECO:0000313" key="8">
    <source>
        <dbReference type="Proteomes" id="UP000290849"/>
    </source>
</evidence>
<evidence type="ECO:0000256" key="5">
    <source>
        <dbReference type="ARBA" id="ARBA00023014"/>
    </source>
</evidence>
<dbReference type="InterPro" id="IPR012675">
    <property type="entry name" value="Beta-grasp_dom_sf"/>
</dbReference>
<dbReference type="InterPro" id="IPR001041">
    <property type="entry name" value="2Fe-2S_ferredoxin-type"/>
</dbReference>
<evidence type="ECO:0000313" key="7">
    <source>
        <dbReference type="EMBL" id="RXN87875.1"/>
    </source>
</evidence>
<dbReference type="CDD" id="cd00207">
    <property type="entry name" value="fer2"/>
    <property type="match status" value="1"/>
</dbReference>
<proteinExistence type="predicted"/>
<comment type="caution">
    <text evidence="7">The sequence shown here is derived from an EMBL/GenBank/DDBJ whole genome shotgun (WGS) entry which is preliminary data.</text>
</comment>
<dbReference type="InterPro" id="IPR002888">
    <property type="entry name" value="2Fe-2S-bd"/>
</dbReference>
<dbReference type="PROSITE" id="PS00197">
    <property type="entry name" value="2FE2S_FER_1"/>
    <property type="match status" value="1"/>
</dbReference>
<accession>A0A4Q1HKQ5</accession>
<dbReference type="Gene3D" id="1.10.150.120">
    <property type="entry name" value="[2Fe-2S]-binding domain"/>
    <property type="match status" value="1"/>
</dbReference>
<keyword evidence="8" id="KW-1185">Reference proteome</keyword>
<dbReference type="PROSITE" id="PS51085">
    <property type="entry name" value="2FE2S_FER_2"/>
    <property type="match status" value="1"/>
</dbReference>
<dbReference type="GO" id="GO:0051537">
    <property type="term" value="F:2 iron, 2 sulfur cluster binding"/>
    <property type="evidence" value="ECO:0007669"/>
    <property type="project" value="UniProtKB-KW"/>
</dbReference>
<keyword evidence="4" id="KW-0408">Iron</keyword>
<dbReference type="SUPFAM" id="SSF47741">
    <property type="entry name" value="CO dehydrogenase ISP C-domain like"/>
    <property type="match status" value="1"/>
</dbReference>
<dbReference type="GO" id="GO:0016491">
    <property type="term" value="F:oxidoreductase activity"/>
    <property type="evidence" value="ECO:0007669"/>
    <property type="project" value="UniProtKB-KW"/>
</dbReference>
<protein>
    <submittedName>
        <fullName evidence="7">(2Fe-2S)-binding protein</fullName>
    </submittedName>
</protein>
<keyword evidence="2" id="KW-0479">Metal-binding</keyword>
<dbReference type="AlphaFoldDB" id="A0A4Q1HKQ5"/>
<evidence type="ECO:0000256" key="1">
    <source>
        <dbReference type="ARBA" id="ARBA00022714"/>
    </source>
</evidence>
<dbReference type="InterPro" id="IPR006058">
    <property type="entry name" value="2Fe2S_fd_BS"/>
</dbReference>
<keyword evidence="1" id="KW-0001">2Fe-2S</keyword>
<dbReference type="EMBL" id="PYAL01000004">
    <property type="protein sequence ID" value="RXN87875.1"/>
    <property type="molecule type" value="Genomic_DNA"/>
</dbReference>
<evidence type="ECO:0000259" key="6">
    <source>
        <dbReference type="PROSITE" id="PS51085"/>
    </source>
</evidence>
<name>A0A4Q1HKQ5_9BURK</name>
<evidence type="ECO:0000256" key="3">
    <source>
        <dbReference type="ARBA" id="ARBA00023002"/>
    </source>
</evidence>
<keyword evidence="3" id="KW-0560">Oxidoreductase</keyword>
<dbReference type="GO" id="GO:0046872">
    <property type="term" value="F:metal ion binding"/>
    <property type="evidence" value="ECO:0007669"/>
    <property type="project" value="UniProtKB-KW"/>
</dbReference>
<dbReference type="RefSeq" id="WP_129151246.1">
    <property type="nucleotide sequence ID" value="NZ_JBHSDO010000011.1"/>
</dbReference>
<dbReference type="InterPro" id="IPR036884">
    <property type="entry name" value="2Fe-2S-bd_dom_sf"/>
</dbReference>
<dbReference type="Proteomes" id="UP000290849">
    <property type="component" value="Unassembled WGS sequence"/>
</dbReference>
<reference evidence="7 8" key="1">
    <citation type="journal article" date="2017" name="Int. J. Syst. Evol. Microbiol.">
        <title>Achromobacter aloeverae sp. nov., isolated from the root of Aloe vera (L.) Burm.f.</title>
        <authorList>
            <person name="Kuncharoen N."/>
            <person name="Muramatsu Y."/>
            <person name="Shibata C."/>
            <person name="Kamakura Y."/>
            <person name="Nakagawa Y."/>
            <person name="Tanasupawat S."/>
        </authorList>
    </citation>
    <scope>NUCLEOTIDE SEQUENCE [LARGE SCALE GENOMIC DNA]</scope>
    <source>
        <strain evidence="7 8">AVA-1</strain>
    </source>
</reference>
<organism evidence="7 8">
    <name type="scientific">Achromobacter aloeverae</name>
    <dbReference type="NCBI Taxonomy" id="1750518"/>
    <lineage>
        <taxon>Bacteria</taxon>
        <taxon>Pseudomonadati</taxon>
        <taxon>Pseudomonadota</taxon>
        <taxon>Betaproteobacteria</taxon>
        <taxon>Burkholderiales</taxon>
        <taxon>Alcaligenaceae</taxon>
        <taxon>Achromobacter</taxon>
    </lineage>
</organism>
<dbReference type="PANTHER" id="PTHR44379">
    <property type="entry name" value="OXIDOREDUCTASE WITH IRON-SULFUR SUBUNIT"/>
    <property type="match status" value="1"/>
</dbReference>
<dbReference type="Pfam" id="PF01799">
    <property type="entry name" value="Fer2_2"/>
    <property type="match status" value="1"/>
</dbReference>
<dbReference type="InterPro" id="IPR051452">
    <property type="entry name" value="Diverse_Oxidoreductases"/>
</dbReference>
<dbReference type="PANTHER" id="PTHR44379:SF6">
    <property type="entry name" value="BLR6046 PROTEIN"/>
    <property type="match status" value="1"/>
</dbReference>
<gene>
    <name evidence="7" type="ORF">C7R54_14915</name>
</gene>
<dbReference type="InterPro" id="IPR036010">
    <property type="entry name" value="2Fe-2S_ferredoxin-like_sf"/>
</dbReference>
<evidence type="ECO:0000256" key="4">
    <source>
        <dbReference type="ARBA" id="ARBA00023004"/>
    </source>
</evidence>
<keyword evidence="5" id="KW-0411">Iron-sulfur</keyword>
<dbReference type="OrthoDB" id="9179439at2"/>
<dbReference type="Gene3D" id="3.10.20.30">
    <property type="match status" value="1"/>
</dbReference>
<dbReference type="SUPFAM" id="SSF54292">
    <property type="entry name" value="2Fe-2S ferredoxin-like"/>
    <property type="match status" value="1"/>
</dbReference>
<feature type="domain" description="2Fe-2S ferredoxin-type" evidence="6">
    <location>
        <begin position="1"/>
        <end position="76"/>
    </location>
</feature>
<dbReference type="Pfam" id="PF00111">
    <property type="entry name" value="Fer2"/>
    <property type="match status" value="1"/>
</dbReference>
<evidence type="ECO:0000256" key="2">
    <source>
        <dbReference type="ARBA" id="ARBA00022723"/>
    </source>
</evidence>